<keyword evidence="2" id="KW-1185">Reference proteome</keyword>
<evidence type="ECO:0000313" key="1">
    <source>
        <dbReference type="EMBL" id="PWQ92239.1"/>
    </source>
</evidence>
<accession>A0A317C1J2</accession>
<evidence type="ECO:0008006" key="3">
    <source>
        <dbReference type="Google" id="ProtNLM"/>
    </source>
</evidence>
<name>A0A317C1J2_9GAMM</name>
<evidence type="ECO:0000313" key="2">
    <source>
        <dbReference type="Proteomes" id="UP000245539"/>
    </source>
</evidence>
<dbReference type="RefSeq" id="WP_219988871.1">
    <property type="nucleotide sequence ID" value="NZ_QGKM01000105.1"/>
</dbReference>
<sequence>AAGFLGGIASGASLKGALKGALFAGLTAGVANWVGHGAGGLSPFGGASWLAHGITQGAIAELRGGKFKHGFISAVAGHVSGMVTRGIGGIRAGAIAARTAVASVFGGLATKATGGSFHDGAMNAALVHLFNNEMRDYAIREAIKESEAIEKMSPEQLKQWKIDQLPKFELSAGMTAQGTLIEVGGGMLGLNVQAFSKSGNINPYTVQGLGIGKDKGVSLEGNLAIYVLPDGLGEQNWAGDFPTANFGFGMFSVSYFQGSGWYGIGLGIQDPGVDASITNETYTPMRW</sequence>
<organism evidence="1 2">
    <name type="scientific">Leucothrix pacifica</name>
    <dbReference type="NCBI Taxonomy" id="1247513"/>
    <lineage>
        <taxon>Bacteria</taxon>
        <taxon>Pseudomonadati</taxon>
        <taxon>Pseudomonadota</taxon>
        <taxon>Gammaproteobacteria</taxon>
        <taxon>Thiotrichales</taxon>
        <taxon>Thiotrichaceae</taxon>
        <taxon>Leucothrix</taxon>
    </lineage>
</organism>
<dbReference type="EMBL" id="QGKM01000105">
    <property type="protein sequence ID" value="PWQ92239.1"/>
    <property type="molecule type" value="Genomic_DNA"/>
</dbReference>
<dbReference type="AlphaFoldDB" id="A0A317C1J2"/>
<proteinExistence type="predicted"/>
<protein>
    <recommendedName>
        <fullName evidence="3">DUF637 domain-containing protein</fullName>
    </recommendedName>
</protein>
<feature type="non-terminal residue" evidence="1">
    <location>
        <position position="1"/>
    </location>
</feature>
<reference evidence="1 2" key="1">
    <citation type="submission" date="2018-05" db="EMBL/GenBank/DDBJ databases">
        <title>Leucothrix arctica sp. nov., isolated from Arctic seawater.</title>
        <authorList>
            <person name="Choi A."/>
            <person name="Baek K."/>
        </authorList>
    </citation>
    <scope>NUCLEOTIDE SEQUENCE [LARGE SCALE GENOMIC DNA]</scope>
    <source>
        <strain evidence="1 2">JCM 18388</strain>
    </source>
</reference>
<dbReference type="Proteomes" id="UP000245539">
    <property type="component" value="Unassembled WGS sequence"/>
</dbReference>
<gene>
    <name evidence="1" type="ORF">DKW60_22175</name>
</gene>
<comment type="caution">
    <text evidence="1">The sequence shown here is derived from an EMBL/GenBank/DDBJ whole genome shotgun (WGS) entry which is preliminary data.</text>
</comment>